<dbReference type="InParanoid" id="A0A2K2B9F5"/>
<keyword evidence="2" id="KW-0806">Transcription termination</keyword>
<dbReference type="FunFam" id="1.25.70.10:FF:000001">
    <property type="entry name" value="Mitochondrial transcription termination factor-like"/>
    <property type="match status" value="1"/>
</dbReference>
<reference evidence="4 5" key="1">
    <citation type="journal article" date="2006" name="Science">
        <title>The genome of black cottonwood, Populus trichocarpa (Torr. &amp; Gray).</title>
        <authorList>
            <person name="Tuskan G.A."/>
            <person name="Difazio S."/>
            <person name="Jansson S."/>
            <person name="Bohlmann J."/>
            <person name="Grigoriev I."/>
            <person name="Hellsten U."/>
            <person name="Putnam N."/>
            <person name="Ralph S."/>
            <person name="Rombauts S."/>
            <person name="Salamov A."/>
            <person name="Schein J."/>
            <person name="Sterck L."/>
            <person name="Aerts A."/>
            <person name="Bhalerao R.R."/>
            <person name="Bhalerao R.P."/>
            <person name="Blaudez D."/>
            <person name="Boerjan W."/>
            <person name="Brun A."/>
            <person name="Brunner A."/>
            <person name="Busov V."/>
            <person name="Campbell M."/>
            <person name="Carlson J."/>
            <person name="Chalot M."/>
            <person name="Chapman J."/>
            <person name="Chen G.L."/>
            <person name="Cooper D."/>
            <person name="Coutinho P.M."/>
            <person name="Couturier J."/>
            <person name="Covert S."/>
            <person name="Cronk Q."/>
            <person name="Cunningham R."/>
            <person name="Davis J."/>
            <person name="Degroeve S."/>
            <person name="Dejardin A."/>
            <person name="Depamphilis C."/>
            <person name="Detter J."/>
            <person name="Dirks B."/>
            <person name="Dubchak I."/>
            <person name="Duplessis S."/>
            <person name="Ehlting J."/>
            <person name="Ellis B."/>
            <person name="Gendler K."/>
            <person name="Goodstein D."/>
            <person name="Gribskov M."/>
            <person name="Grimwood J."/>
            <person name="Groover A."/>
            <person name="Gunter L."/>
            <person name="Hamberger B."/>
            <person name="Heinze B."/>
            <person name="Helariutta Y."/>
            <person name="Henrissat B."/>
            <person name="Holligan D."/>
            <person name="Holt R."/>
            <person name="Huang W."/>
            <person name="Islam-Faridi N."/>
            <person name="Jones S."/>
            <person name="Jones-Rhoades M."/>
            <person name="Jorgensen R."/>
            <person name="Joshi C."/>
            <person name="Kangasjarvi J."/>
            <person name="Karlsson J."/>
            <person name="Kelleher C."/>
            <person name="Kirkpatrick R."/>
            <person name="Kirst M."/>
            <person name="Kohler A."/>
            <person name="Kalluri U."/>
            <person name="Larimer F."/>
            <person name="Leebens-Mack J."/>
            <person name="Leple J.C."/>
            <person name="Locascio P."/>
            <person name="Lou Y."/>
            <person name="Lucas S."/>
            <person name="Martin F."/>
            <person name="Montanini B."/>
            <person name="Napoli C."/>
            <person name="Nelson D.R."/>
            <person name="Nelson C."/>
            <person name="Nieminen K."/>
            <person name="Nilsson O."/>
            <person name="Pereda V."/>
            <person name="Peter G."/>
            <person name="Philippe R."/>
            <person name="Pilate G."/>
            <person name="Poliakov A."/>
            <person name="Razumovskaya J."/>
            <person name="Richardson P."/>
            <person name="Rinaldi C."/>
            <person name="Ritland K."/>
            <person name="Rouze P."/>
            <person name="Ryaboy D."/>
            <person name="Schmutz J."/>
            <person name="Schrader J."/>
            <person name="Segerman B."/>
            <person name="Shin H."/>
            <person name="Siddiqui A."/>
            <person name="Sterky F."/>
            <person name="Terry A."/>
            <person name="Tsai C.J."/>
            <person name="Uberbacher E."/>
            <person name="Unneberg P."/>
            <person name="Vahala J."/>
            <person name="Wall K."/>
            <person name="Wessler S."/>
            <person name="Yang G."/>
            <person name="Yin T."/>
            <person name="Douglas C."/>
            <person name="Marra M."/>
            <person name="Sandberg G."/>
            <person name="Van de Peer Y."/>
            <person name="Rokhsar D."/>
        </authorList>
    </citation>
    <scope>NUCLEOTIDE SEQUENCE [LARGE SCALE GENOMIC DNA]</scope>
    <source>
        <strain evidence="5">cv. Nisqually</strain>
    </source>
</reference>
<dbReference type="PANTHER" id="PTHR13068">
    <property type="entry name" value="CGI-12 PROTEIN-RELATED"/>
    <property type="match status" value="1"/>
</dbReference>
<accession>A0A2K2B9F5</accession>
<evidence type="ECO:0000313" key="5">
    <source>
        <dbReference type="Proteomes" id="UP000006729"/>
    </source>
</evidence>
<comment type="similarity">
    <text evidence="1">Belongs to the mTERF family.</text>
</comment>
<sequence>MLNIECFIIVLVHGLFMCHNLIDIIFIHFKLLLNVLKDIMEGLESSDKAAWTKEMLHIFCDICIKAIDMGMRPNTHFDKPGWKFLITSFKEQTGHAFTKTQLKNKWDGCKKDWRIWNKLVSETGVGWNSELGTIAASDEWWKQKIQEIRGAKKFRHVGIEPSLKNKFDRMYSNIVATGAFAWAPSSGVPAGSGVDPGTSNADIADDGLEEGSGDSEEDVIPDFQTDMARMVGGIHMSSSTNTKSGEKRKERDHYDVRGRKKKTSGIGVKLLTRCNHLLESMSTKSDSTSVNMDREGCSIPEVMAELHSIPGVSVDDDFHDFATEYLSLRRKREMWSSMGDMQQKLRWLQRMYERSKRA</sequence>
<evidence type="ECO:0000256" key="3">
    <source>
        <dbReference type="ARBA" id="ARBA00022946"/>
    </source>
</evidence>
<gene>
    <name evidence="4" type="ORF">POPTR_003G192350v4</name>
</gene>
<name>A0A2K2B9F5_POPTR</name>
<keyword evidence="2" id="KW-0804">Transcription</keyword>
<evidence type="ECO:0000256" key="1">
    <source>
        <dbReference type="ARBA" id="ARBA00007692"/>
    </source>
</evidence>
<dbReference type="SMART" id="SM00733">
    <property type="entry name" value="Mterf"/>
    <property type="match status" value="7"/>
</dbReference>
<keyword evidence="2" id="KW-0805">Transcription regulation</keyword>
<dbReference type="PANTHER" id="PTHR13068:SF31">
    <property type="entry name" value="TRANSCRIPTION TERMINATION FACTOR MTERF2, CHLOROPLASTIC-LIKE"/>
    <property type="match status" value="1"/>
</dbReference>
<evidence type="ECO:0000313" key="4">
    <source>
        <dbReference type="EMBL" id="PNT46410.2"/>
    </source>
</evidence>
<dbReference type="InterPro" id="IPR003690">
    <property type="entry name" value="MTERF"/>
</dbReference>
<evidence type="ECO:0000256" key="2">
    <source>
        <dbReference type="ARBA" id="ARBA00022472"/>
    </source>
</evidence>
<dbReference type="InterPro" id="IPR038538">
    <property type="entry name" value="MTERF_sf"/>
</dbReference>
<dbReference type="EMBL" id="CM009292">
    <property type="protein sequence ID" value="PNT46410.2"/>
    <property type="molecule type" value="Genomic_DNA"/>
</dbReference>
<dbReference type="GO" id="GO:0003676">
    <property type="term" value="F:nucleic acid binding"/>
    <property type="evidence" value="ECO:0007669"/>
    <property type="project" value="InterPro"/>
</dbReference>
<dbReference type="Proteomes" id="UP000006729">
    <property type="component" value="Chromosome 3"/>
</dbReference>
<organism evidence="4 5">
    <name type="scientific">Populus trichocarpa</name>
    <name type="common">Western balsam poplar</name>
    <name type="synonym">Populus balsamifera subsp. trichocarpa</name>
    <dbReference type="NCBI Taxonomy" id="3694"/>
    <lineage>
        <taxon>Eukaryota</taxon>
        <taxon>Viridiplantae</taxon>
        <taxon>Streptophyta</taxon>
        <taxon>Embryophyta</taxon>
        <taxon>Tracheophyta</taxon>
        <taxon>Spermatophyta</taxon>
        <taxon>Magnoliopsida</taxon>
        <taxon>eudicotyledons</taxon>
        <taxon>Gunneridae</taxon>
        <taxon>Pentapetalae</taxon>
        <taxon>rosids</taxon>
        <taxon>fabids</taxon>
        <taxon>Malpighiales</taxon>
        <taxon>Salicaceae</taxon>
        <taxon>Saliceae</taxon>
        <taxon>Populus</taxon>
    </lineage>
</organism>
<proteinExistence type="inferred from homology"/>
<keyword evidence="5" id="KW-1185">Reference proteome</keyword>
<dbReference type="Pfam" id="PF02536">
    <property type="entry name" value="mTERF"/>
    <property type="match status" value="1"/>
</dbReference>
<dbReference type="Gene3D" id="1.25.70.10">
    <property type="entry name" value="Transcription termination factor 3, mitochondrial"/>
    <property type="match status" value="1"/>
</dbReference>
<dbReference type="AlphaFoldDB" id="A0A2K2B9F5"/>
<dbReference type="GO" id="GO:0006353">
    <property type="term" value="P:DNA-templated transcription termination"/>
    <property type="evidence" value="ECO:0007669"/>
    <property type="project" value="UniProtKB-KW"/>
</dbReference>
<keyword evidence="3" id="KW-0809">Transit peptide</keyword>
<dbReference type="GO" id="GO:0009507">
    <property type="term" value="C:chloroplast"/>
    <property type="evidence" value="ECO:0000318"/>
    <property type="project" value="GO_Central"/>
</dbReference>
<comment type="caution">
    <text evidence="4">The sequence shown here is derived from an EMBL/GenBank/DDBJ whole genome shotgun (WGS) entry which is preliminary data.</text>
</comment>
<dbReference type="GO" id="GO:0009658">
    <property type="term" value="P:chloroplast organization"/>
    <property type="evidence" value="ECO:0000318"/>
    <property type="project" value="GO_Central"/>
</dbReference>
<protein>
    <submittedName>
        <fullName evidence="4">Uncharacterized protein</fullName>
    </submittedName>
</protein>